<feature type="domain" description="Potassium channel" evidence="10">
    <location>
        <begin position="105"/>
        <end position="161"/>
    </location>
</feature>
<proteinExistence type="inferred from homology"/>
<evidence type="ECO:0000256" key="3">
    <source>
        <dbReference type="ARBA" id="ARBA00022692"/>
    </source>
</evidence>
<evidence type="ECO:0000259" key="10">
    <source>
        <dbReference type="Pfam" id="PF07885"/>
    </source>
</evidence>
<dbReference type="InterPro" id="IPR013099">
    <property type="entry name" value="K_chnl_dom"/>
</dbReference>
<dbReference type="GO" id="GO:0030322">
    <property type="term" value="P:stabilization of membrane potential"/>
    <property type="evidence" value="ECO:0007669"/>
    <property type="project" value="TreeGrafter"/>
</dbReference>
<feature type="transmembrane region" description="Helical" evidence="9">
    <location>
        <begin position="29"/>
        <end position="47"/>
    </location>
</feature>
<dbReference type="GO" id="GO:0005886">
    <property type="term" value="C:plasma membrane"/>
    <property type="evidence" value="ECO:0007669"/>
    <property type="project" value="TreeGrafter"/>
</dbReference>
<comment type="similarity">
    <text evidence="8">Belongs to the two pore domain potassium channel (TC 1.A.1.8) family.</text>
</comment>
<keyword evidence="3 8" id="KW-0812">Transmembrane</keyword>
<sequence>RSTAAMTAASSSGATVSLAVKHLASLRGLTVLLLLYTCLGAGIMMQLENSQLPHKRRGLQVEDVDRNLLYKLYEIRTSKLVSREDFVAASKKQIAKWQEIRSALEWSFNSAFLYCFTLYTTIGYGHAHPVSAAGKLFSLLYSVLGIPLFLVFAGRLSARLQRWLSSKLPSALLAGKRTSEGGGDSLPLWTSAVLLTAHSLAGGLLYAATEDWPVGDGAYFSLVSVSSVGLGDLTPGLDSRAKLGACLLHLTLGIGLCGLLMDRLNSWLDSALQEAAATEDHKGKAE</sequence>
<dbReference type="EMBL" id="NIVC01003953">
    <property type="protein sequence ID" value="PAA49194.1"/>
    <property type="molecule type" value="Genomic_DNA"/>
</dbReference>
<dbReference type="Proteomes" id="UP000215902">
    <property type="component" value="Unassembled WGS sequence"/>
</dbReference>
<keyword evidence="13" id="KW-1185">Reference proteome</keyword>
<evidence type="ECO:0000256" key="6">
    <source>
        <dbReference type="ARBA" id="ARBA00023136"/>
    </source>
</evidence>
<dbReference type="InterPro" id="IPR003280">
    <property type="entry name" value="2pore_dom_K_chnl"/>
</dbReference>
<feature type="transmembrane region" description="Helical" evidence="9">
    <location>
        <begin position="139"/>
        <end position="158"/>
    </location>
</feature>
<evidence type="ECO:0000256" key="1">
    <source>
        <dbReference type="ARBA" id="ARBA00004141"/>
    </source>
</evidence>
<evidence type="ECO:0000313" key="13">
    <source>
        <dbReference type="Proteomes" id="UP000215902"/>
    </source>
</evidence>
<dbReference type="AlphaFoldDB" id="A0A267DKK9"/>
<dbReference type="Gene3D" id="1.10.287.70">
    <property type="match status" value="1"/>
</dbReference>
<dbReference type="PANTHER" id="PTHR11003">
    <property type="entry name" value="POTASSIUM CHANNEL, SUBFAMILY K"/>
    <property type="match status" value="1"/>
</dbReference>
<name>A0A267DKK9_9PLAT</name>
<evidence type="ECO:0000313" key="11">
    <source>
        <dbReference type="EMBL" id="PAA49194.1"/>
    </source>
</evidence>
<dbReference type="PANTHER" id="PTHR11003:SF334">
    <property type="entry name" value="FI03418P"/>
    <property type="match status" value="1"/>
</dbReference>
<dbReference type="Pfam" id="PF07885">
    <property type="entry name" value="Ion_trans_2"/>
    <property type="match status" value="2"/>
</dbReference>
<dbReference type="STRING" id="282301.A0A267DKK9"/>
<keyword evidence="6 9" id="KW-0472">Membrane</keyword>
<evidence type="ECO:0000256" key="8">
    <source>
        <dbReference type="RuleBase" id="RU003857"/>
    </source>
</evidence>
<keyword evidence="5 8" id="KW-0406">Ion transport</keyword>
<protein>
    <recommendedName>
        <fullName evidence="10">Potassium channel domain-containing protein</fullName>
    </recommendedName>
</protein>
<evidence type="ECO:0000256" key="4">
    <source>
        <dbReference type="ARBA" id="ARBA00022989"/>
    </source>
</evidence>
<comment type="subcellular location">
    <subcellularLocation>
        <location evidence="1">Membrane</location>
        <topology evidence="1">Multi-pass membrane protein</topology>
    </subcellularLocation>
</comment>
<dbReference type="OrthoDB" id="297496at2759"/>
<reference evidence="11 13" key="1">
    <citation type="submission" date="2017-06" db="EMBL/GenBank/DDBJ databases">
        <title>A platform for efficient transgenesis in Macrostomum lignano, a flatworm model organism for stem cell research.</title>
        <authorList>
            <person name="Berezikov E."/>
        </authorList>
    </citation>
    <scope>NUCLEOTIDE SEQUENCE [LARGE SCALE GENOMIC DNA]</scope>
    <source>
        <strain evidence="11">DV1</strain>
        <tissue evidence="11">Whole organism</tissue>
    </source>
</reference>
<keyword evidence="4 9" id="KW-1133">Transmembrane helix</keyword>
<dbReference type="GO" id="GO:0015271">
    <property type="term" value="F:outward rectifier potassium channel activity"/>
    <property type="evidence" value="ECO:0007669"/>
    <property type="project" value="TreeGrafter"/>
</dbReference>
<evidence type="ECO:0000256" key="2">
    <source>
        <dbReference type="ARBA" id="ARBA00022448"/>
    </source>
</evidence>
<gene>
    <name evidence="12" type="ORF">BOX15_Mlig018464g1</name>
    <name evidence="11" type="ORF">BOX15_Mlig018464g2</name>
</gene>
<dbReference type="PRINTS" id="PR01333">
    <property type="entry name" value="2POREKCHANEL"/>
</dbReference>
<dbReference type="SUPFAM" id="SSF81324">
    <property type="entry name" value="Voltage-gated potassium channels"/>
    <property type="match status" value="2"/>
</dbReference>
<accession>A0A267DKK9</accession>
<dbReference type="GO" id="GO:0022841">
    <property type="term" value="F:potassium ion leak channel activity"/>
    <property type="evidence" value="ECO:0007669"/>
    <property type="project" value="TreeGrafter"/>
</dbReference>
<feature type="domain" description="Potassium channel" evidence="10">
    <location>
        <begin position="194"/>
        <end position="268"/>
    </location>
</feature>
<evidence type="ECO:0000256" key="5">
    <source>
        <dbReference type="ARBA" id="ARBA00023065"/>
    </source>
</evidence>
<keyword evidence="2 8" id="KW-0813">Transport</keyword>
<comment type="caution">
    <text evidence="11">The sequence shown here is derived from an EMBL/GenBank/DDBJ whole genome shotgun (WGS) entry which is preliminary data.</text>
</comment>
<evidence type="ECO:0000256" key="7">
    <source>
        <dbReference type="ARBA" id="ARBA00023303"/>
    </source>
</evidence>
<evidence type="ECO:0000256" key="9">
    <source>
        <dbReference type="SAM" id="Phobius"/>
    </source>
</evidence>
<dbReference type="EMBL" id="NIVC01003784">
    <property type="protein sequence ID" value="PAA49805.1"/>
    <property type="molecule type" value="Genomic_DNA"/>
</dbReference>
<organism evidence="11 13">
    <name type="scientific">Macrostomum lignano</name>
    <dbReference type="NCBI Taxonomy" id="282301"/>
    <lineage>
        <taxon>Eukaryota</taxon>
        <taxon>Metazoa</taxon>
        <taxon>Spiralia</taxon>
        <taxon>Lophotrochozoa</taxon>
        <taxon>Platyhelminthes</taxon>
        <taxon>Rhabditophora</taxon>
        <taxon>Macrostomorpha</taxon>
        <taxon>Macrostomida</taxon>
        <taxon>Macrostomidae</taxon>
        <taxon>Macrostomum</taxon>
    </lineage>
</organism>
<evidence type="ECO:0000313" key="12">
    <source>
        <dbReference type="EMBL" id="PAA49805.1"/>
    </source>
</evidence>
<feature type="non-terminal residue" evidence="11">
    <location>
        <position position="1"/>
    </location>
</feature>
<keyword evidence="7 8" id="KW-0407">Ion channel</keyword>